<protein>
    <submittedName>
        <fullName evidence="1">Uncharacterized protein</fullName>
    </submittedName>
</protein>
<accession>A0A9P0QBV0</accession>
<reference evidence="1" key="1">
    <citation type="submission" date="2022-03" db="EMBL/GenBank/DDBJ databases">
        <authorList>
            <person name="Sayadi A."/>
        </authorList>
    </citation>
    <scope>NUCLEOTIDE SEQUENCE</scope>
</reference>
<comment type="caution">
    <text evidence="1">The sequence shown here is derived from an EMBL/GenBank/DDBJ whole genome shotgun (WGS) entry which is preliminary data.</text>
</comment>
<name>A0A9P0QBV0_ACAOB</name>
<dbReference type="EMBL" id="CAKOFQ010009012">
    <property type="protein sequence ID" value="CAH2016772.1"/>
    <property type="molecule type" value="Genomic_DNA"/>
</dbReference>
<dbReference type="OrthoDB" id="567787at2759"/>
<keyword evidence="2" id="KW-1185">Reference proteome</keyword>
<organism evidence="1 2">
    <name type="scientific">Acanthoscelides obtectus</name>
    <name type="common">Bean weevil</name>
    <name type="synonym">Bruchus obtectus</name>
    <dbReference type="NCBI Taxonomy" id="200917"/>
    <lineage>
        <taxon>Eukaryota</taxon>
        <taxon>Metazoa</taxon>
        <taxon>Ecdysozoa</taxon>
        <taxon>Arthropoda</taxon>
        <taxon>Hexapoda</taxon>
        <taxon>Insecta</taxon>
        <taxon>Pterygota</taxon>
        <taxon>Neoptera</taxon>
        <taxon>Endopterygota</taxon>
        <taxon>Coleoptera</taxon>
        <taxon>Polyphaga</taxon>
        <taxon>Cucujiformia</taxon>
        <taxon>Chrysomeloidea</taxon>
        <taxon>Chrysomelidae</taxon>
        <taxon>Bruchinae</taxon>
        <taxon>Bruchini</taxon>
        <taxon>Acanthoscelides</taxon>
    </lineage>
</organism>
<gene>
    <name evidence="1" type="ORF">ACAOBT_LOCUS35590</name>
</gene>
<proteinExistence type="predicted"/>
<evidence type="ECO:0000313" key="1">
    <source>
        <dbReference type="EMBL" id="CAH2016772.1"/>
    </source>
</evidence>
<dbReference type="AlphaFoldDB" id="A0A9P0QBV0"/>
<dbReference type="Proteomes" id="UP001152888">
    <property type="component" value="Unassembled WGS sequence"/>
</dbReference>
<sequence>MGRDMKAETELLNLCSGIGERSARWSQWQLQREESGYYTFEVLLKSRSVGAILDSLNSTNQSNTIDLVFITYWQPVNVQQPSSLKNDIQELPGRTIEFA</sequence>
<evidence type="ECO:0000313" key="2">
    <source>
        <dbReference type="Proteomes" id="UP001152888"/>
    </source>
</evidence>